<reference evidence="2 3" key="1">
    <citation type="submission" date="2019-07" db="EMBL/GenBank/DDBJ databases">
        <title>Active sludge and wastewater microbial communities from Klosterneuburg, Austria.</title>
        <authorList>
            <person name="Wagner M."/>
        </authorList>
    </citation>
    <scope>NUCLEOTIDE SEQUENCE [LARGE SCALE GENOMIC DNA]</scope>
    <source>
        <strain evidence="2 3">Nm2</strain>
    </source>
</reference>
<name>A0A5D3Y7B8_9PROT</name>
<proteinExistence type="predicted"/>
<sequence length="133" mass="13749">MVSNPLKSLGRVTDPTPPPQSAEYTIATYGRSGLADSEIAPMPIGPAPRQGASPPRGGFRSTLRAPPGKSRPCAVHSTRVRSCRDFSQTPAPPGGSCPGNISTSSPPERIGVPVRAFSNSPVSGFRFGTYSGA</sequence>
<evidence type="ECO:0000313" key="3">
    <source>
        <dbReference type="Proteomes" id="UP000324176"/>
    </source>
</evidence>
<dbReference type="AlphaFoldDB" id="A0A5D3Y7B8"/>
<accession>A0A5D3Y7B8</accession>
<gene>
    <name evidence="2" type="ORF">BCL69_10833</name>
</gene>
<dbReference type="EMBL" id="VNHT01000083">
    <property type="protein sequence ID" value="TYP75782.1"/>
    <property type="molecule type" value="Genomic_DNA"/>
</dbReference>
<feature type="region of interest" description="Disordered" evidence="1">
    <location>
        <begin position="1"/>
        <end position="115"/>
    </location>
</feature>
<dbReference type="Proteomes" id="UP000324176">
    <property type="component" value="Unassembled WGS sequence"/>
</dbReference>
<comment type="caution">
    <text evidence="2">The sequence shown here is derived from an EMBL/GenBank/DDBJ whole genome shotgun (WGS) entry which is preliminary data.</text>
</comment>
<evidence type="ECO:0000256" key="1">
    <source>
        <dbReference type="SAM" id="MobiDB-lite"/>
    </source>
</evidence>
<organism evidence="2 3">
    <name type="scientific">Nitrosomonas communis</name>
    <dbReference type="NCBI Taxonomy" id="44574"/>
    <lineage>
        <taxon>Bacteria</taxon>
        <taxon>Pseudomonadati</taxon>
        <taxon>Pseudomonadota</taxon>
        <taxon>Betaproteobacteria</taxon>
        <taxon>Nitrosomonadales</taxon>
        <taxon>Nitrosomonadaceae</taxon>
        <taxon>Nitrosomonas</taxon>
    </lineage>
</organism>
<protein>
    <submittedName>
        <fullName evidence="2">Uncharacterized protein</fullName>
    </submittedName>
</protein>
<evidence type="ECO:0000313" key="2">
    <source>
        <dbReference type="EMBL" id="TYP75782.1"/>
    </source>
</evidence>